<accession>A0AAD6B8Q6</accession>
<keyword evidence="3" id="KW-1185">Reference proteome</keyword>
<reference evidence="2" key="1">
    <citation type="submission" date="2022-11" db="EMBL/GenBank/DDBJ databases">
        <title>Chromosome-level genome of Pogonophryne albipinna.</title>
        <authorList>
            <person name="Jo E."/>
        </authorList>
    </citation>
    <scope>NUCLEOTIDE SEQUENCE</scope>
    <source>
        <strain evidence="2">SGF0006</strain>
        <tissue evidence="2">Muscle</tissue>
    </source>
</reference>
<feature type="region of interest" description="Disordered" evidence="1">
    <location>
        <begin position="115"/>
        <end position="148"/>
    </location>
</feature>
<comment type="caution">
    <text evidence="2">The sequence shown here is derived from an EMBL/GenBank/DDBJ whole genome shotgun (WGS) entry which is preliminary data.</text>
</comment>
<protein>
    <submittedName>
        <fullName evidence="2">Uncharacterized protein</fullName>
    </submittedName>
</protein>
<name>A0AAD6B8Q6_9TELE</name>
<dbReference type="AlphaFoldDB" id="A0AAD6B8Q6"/>
<evidence type="ECO:0000256" key="1">
    <source>
        <dbReference type="SAM" id="MobiDB-lite"/>
    </source>
</evidence>
<evidence type="ECO:0000313" key="2">
    <source>
        <dbReference type="EMBL" id="KAJ4938793.1"/>
    </source>
</evidence>
<feature type="non-terminal residue" evidence="2">
    <location>
        <position position="148"/>
    </location>
</feature>
<dbReference type="Proteomes" id="UP001219934">
    <property type="component" value="Unassembled WGS sequence"/>
</dbReference>
<dbReference type="EMBL" id="JAPTMU010000008">
    <property type="protein sequence ID" value="KAJ4938793.1"/>
    <property type="molecule type" value="Genomic_DNA"/>
</dbReference>
<organism evidence="2 3">
    <name type="scientific">Pogonophryne albipinna</name>
    <dbReference type="NCBI Taxonomy" id="1090488"/>
    <lineage>
        <taxon>Eukaryota</taxon>
        <taxon>Metazoa</taxon>
        <taxon>Chordata</taxon>
        <taxon>Craniata</taxon>
        <taxon>Vertebrata</taxon>
        <taxon>Euteleostomi</taxon>
        <taxon>Actinopterygii</taxon>
        <taxon>Neopterygii</taxon>
        <taxon>Teleostei</taxon>
        <taxon>Neoteleostei</taxon>
        <taxon>Acanthomorphata</taxon>
        <taxon>Eupercaria</taxon>
        <taxon>Perciformes</taxon>
        <taxon>Notothenioidei</taxon>
        <taxon>Pogonophryne</taxon>
    </lineage>
</organism>
<proteinExistence type="predicted"/>
<evidence type="ECO:0000313" key="3">
    <source>
        <dbReference type="Proteomes" id="UP001219934"/>
    </source>
</evidence>
<gene>
    <name evidence="2" type="ORF">JOQ06_028259</name>
</gene>
<sequence>MAQAGSTKTWRSESPHTTFVLTLKGAAHCANIWSISWILCISGHRDTLGQSEQKKEAAYREKAHRHTMVFKPIDITSTCQGEPQAECWPSLGEGLPIRGWLLSAGGRMSPIQPPLSARQAGCVGRPGSSVADASPHVRGRQWPDGVPL</sequence>